<dbReference type="RefSeq" id="WP_166283082.1">
    <property type="nucleotide sequence ID" value="NZ_JTHE03000093.1"/>
</dbReference>
<dbReference type="InterPro" id="IPR008533">
    <property type="entry name" value="DUF815"/>
</dbReference>
<evidence type="ECO:0000313" key="3">
    <source>
        <dbReference type="Proteomes" id="UP000031561"/>
    </source>
</evidence>
<dbReference type="GO" id="GO:0005524">
    <property type="term" value="F:ATP binding"/>
    <property type="evidence" value="ECO:0007669"/>
    <property type="project" value="UniProtKB-KW"/>
</dbReference>
<dbReference type="PANTHER" id="PTHR42935">
    <property type="entry name" value="SLR0930 PROTEIN"/>
    <property type="match status" value="1"/>
</dbReference>
<keyword evidence="2" id="KW-0067">ATP-binding</keyword>
<accession>A0ABD4T7X1</accession>
<dbReference type="CDD" id="cd00009">
    <property type="entry name" value="AAA"/>
    <property type="match status" value="1"/>
</dbReference>
<comment type="caution">
    <text evidence="2">The sequence shown here is derived from an EMBL/GenBank/DDBJ whole genome shotgun (WGS) entry which is preliminary data.</text>
</comment>
<dbReference type="AlphaFoldDB" id="A0ABD4T7X1"/>
<dbReference type="PANTHER" id="PTHR42935:SF1">
    <property type="entry name" value="SLR0930 PROTEIN"/>
    <property type="match status" value="1"/>
</dbReference>
<dbReference type="InterPro" id="IPR003593">
    <property type="entry name" value="AAA+_ATPase"/>
</dbReference>
<protein>
    <submittedName>
        <fullName evidence="2">ATP-binding protein</fullName>
    </submittedName>
</protein>
<dbReference type="Proteomes" id="UP000031561">
    <property type="component" value="Unassembled WGS sequence"/>
</dbReference>
<proteinExistence type="predicted"/>
<dbReference type="Pfam" id="PF05673">
    <property type="entry name" value="DUF815"/>
    <property type="match status" value="1"/>
</dbReference>
<reference evidence="2 3" key="1">
    <citation type="journal article" date="2015" name="Genome Announc.">
        <title>Draft Genome Sequence of Filamentous Marine Cyanobacterium Lyngbya confervoides Strain BDU141951.</title>
        <authorList>
            <person name="Chandrababunaidu M.M."/>
            <person name="Sen D."/>
            <person name="Tripathy S."/>
        </authorList>
    </citation>
    <scope>NUCLEOTIDE SEQUENCE [LARGE SCALE GENOMIC DNA]</scope>
    <source>
        <strain evidence="2 3">BDU141951</strain>
    </source>
</reference>
<keyword evidence="3" id="KW-1185">Reference proteome</keyword>
<dbReference type="Gene3D" id="3.40.50.300">
    <property type="entry name" value="P-loop containing nucleotide triphosphate hydrolases"/>
    <property type="match status" value="1"/>
</dbReference>
<dbReference type="EMBL" id="JTHE03000093">
    <property type="protein sequence ID" value="MCM1984387.1"/>
    <property type="molecule type" value="Genomic_DNA"/>
</dbReference>
<dbReference type="InterPro" id="IPR027417">
    <property type="entry name" value="P-loop_NTPase"/>
</dbReference>
<sequence>MDLFQLRQALAALIIFPTVFDDEVGQAFQRAVTAGCQALSPTSDAHQIAQALDSCSRWCLLLLRTAQSWPHHLENRLRYADNPLAQQCFNQTLSPQALAGLQQAAEQDLQQLQHIAQHGPKLLWQQLARVRGDQIPWMPIGSQVAPLLGEEHWPAALPALMAGFERHGTGLLAQYKTLRWCQGQLVGIADPDPVRLDQLVGYEVQREKLCRNTEALLQGYPALNVLLYGARGTGKSALIKALIHDYGDRGLRLIEINKADLVDLPAVVQQLAEMPHKCVLFVDDLSFEADEDQYKGLKVALEGTLRARPANVVVYATSNRRHLLREFFGDRPRPQDADEIHSWDTVQEKLSLSDRFGLSLTFEPVNQAQYLRIVAHLAQRAGLHIDQADLDFRALQWASQQNGRSGRTAQQFIQALEAELNRVDPDSAGRFV</sequence>
<organism evidence="2 3">
    <name type="scientific">Lyngbya confervoides BDU141951</name>
    <dbReference type="NCBI Taxonomy" id="1574623"/>
    <lineage>
        <taxon>Bacteria</taxon>
        <taxon>Bacillati</taxon>
        <taxon>Cyanobacteriota</taxon>
        <taxon>Cyanophyceae</taxon>
        <taxon>Oscillatoriophycideae</taxon>
        <taxon>Oscillatoriales</taxon>
        <taxon>Microcoleaceae</taxon>
        <taxon>Lyngbya</taxon>
    </lineage>
</organism>
<gene>
    <name evidence="2" type="ORF">QQ91_0016315</name>
</gene>
<keyword evidence="2" id="KW-0547">Nucleotide-binding</keyword>
<evidence type="ECO:0000259" key="1">
    <source>
        <dbReference type="SMART" id="SM00382"/>
    </source>
</evidence>
<feature type="domain" description="AAA+ ATPase" evidence="1">
    <location>
        <begin position="221"/>
        <end position="339"/>
    </location>
</feature>
<name>A0ABD4T7X1_9CYAN</name>
<dbReference type="SMART" id="SM00382">
    <property type="entry name" value="AAA"/>
    <property type="match status" value="1"/>
</dbReference>
<dbReference type="SUPFAM" id="SSF52540">
    <property type="entry name" value="P-loop containing nucleoside triphosphate hydrolases"/>
    <property type="match status" value="1"/>
</dbReference>
<evidence type="ECO:0000313" key="2">
    <source>
        <dbReference type="EMBL" id="MCM1984387.1"/>
    </source>
</evidence>